<dbReference type="GO" id="GO:0006749">
    <property type="term" value="P:glutathione metabolic process"/>
    <property type="evidence" value="ECO:0007669"/>
    <property type="project" value="TreeGrafter"/>
</dbReference>
<dbReference type="AlphaFoldDB" id="A0A0H3ALL8"/>
<dbReference type="InterPro" id="IPR034333">
    <property type="entry name" value="GST_Zeta_N"/>
</dbReference>
<dbReference type="InterPro" id="IPR040079">
    <property type="entry name" value="Glutathione_S-Trfase"/>
</dbReference>
<evidence type="ECO:0000313" key="5">
    <source>
        <dbReference type="Proteomes" id="UP000000249"/>
    </source>
</evidence>
<dbReference type="SFLD" id="SFLDG00358">
    <property type="entry name" value="Main_(cytGST)"/>
    <property type="match status" value="1"/>
</dbReference>
<dbReference type="Proteomes" id="UP000000249">
    <property type="component" value="Chromosome 1"/>
</dbReference>
<accession>A0A0H3ALL8</accession>
<evidence type="ECO:0000259" key="2">
    <source>
        <dbReference type="PROSITE" id="PS50404"/>
    </source>
</evidence>
<dbReference type="InterPro" id="IPR004045">
    <property type="entry name" value="Glutathione_S-Trfase_N"/>
</dbReference>
<dbReference type="PANTHER" id="PTHR42673:SF21">
    <property type="entry name" value="GLUTATHIONE S-TRANSFERASE YFCF"/>
    <property type="match status" value="1"/>
</dbReference>
<dbReference type="InterPro" id="IPR004046">
    <property type="entry name" value="GST_C"/>
</dbReference>
<reference evidence="4 5" key="1">
    <citation type="submission" date="2007-03" db="EMBL/GenBank/DDBJ databases">
        <authorList>
            <person name="Heidelberg J."/>
        </authorList>
    </citation>
    <scope>NUCLEOTIDE SEQUENCE [LARGE SCALE GENOMIC DNA]</scope>
    <source>
        <strain evidence="5">ATCC 39541 / Classical Ogawa 395 / O395</strain>
    </source>
</reference>
<dbReference type="InterPro" id="IPR034330">
    <property type="entry name" value="GST_Zeta_C"/>
</dbReference>
<dbReference type="Pfam" id="PF02798">
    <property type="entry name" value="GST_N"/>
    <property type="match status" value="1"/>
</dbReference>
<dbReference type="Pfam" id="PF14497">
    <property type="entry name" value="GST_C_3"/>
    <property type="match status" value="1"/>
</dbReference>
<dbReference type="InterPro" id="IPR005955">
    <property type="entry name" value="GST_Zeta"/>
</dbReference>
<dbReference type="EC" id="5.2.1.2" evidence="4"/>
<dbReference type="GO" id="GO:0004364">
    <property type="term" value="F:glutathione transferase activity"/>
    <property type="evidence" value="ECO:0007669"/>
    <property type="project" value="TreeGrafter"/>
</dbReference>
<dbReference type="Gene3D" id="3.40.30.10">
    <property type="entry name" value="Glutaredoxin"/>
    <property type="match status" value="1"/>
</dbReference>
<dbReference type="GO" id="GO:0006559">
    <property type="term" value="P:L-phenylalanine catabolic process"/>
    <property type="evidence" value="ECO:0007669"/>
    <property type="project" value="TreeGrafter"/>
</dbReference>
<feature type="domain" description="GST C-terminal" evidence="3">
    <location>
        <begin position="90"/>
        <end position="215"/>
    </location>
</feature>
<dbReference type="PROSITE" id="PS50405">
    <property type="entry name" value="GST_CTER"/>
    <property type="match status" value="1"/>
</dbReference>
<dbReference type="SUPFAM" id="SSF52833">
    <property type="entry name" value="Thioredoxin-like"/>
    <property type="match status" value="1"/>
</dbReference>
<sequence>MMSLILYGYWRSSAAYRVRIALNIKQLVYESRAVHLSREGGEQHHAEFHRLNPSELIPVLIDGELCLNQSLAIIEYLDETYPDPRLIPERGTERYQVKALALDIAADIHPLNNLRILQYLTAKLGVADEEKNRWYRHWIDKGFQGLEEKLRYTAGEYCVGNRLSLVDVCLVPQVYNAERFDLDMSRYPTLQQIAARLRALPAFAQAAPENQPDAC</sequence>
<dbReference type="GO" id="GO:0016034">
    <property type="term" value="F:maleylacetoacetate isomerase activity"/>
    <property type="evidence" value="ECO:0007669"/>
    <property type="project" value="UniProtKB-EC"/>
</dbReference>
<dbReference type="FunFam" id="3.40.30.10:FF:000293">
    <property type="entry name" value="Maleylacetoacetate isomerase MaiA"/>
    <property type="match status" value="1"/>
</dbReference>
<dbReference type="CDD" id="cd03191">
    <property type="entry name" value="GST_C_Zeta"/>
    <property type="match status" value="1"/>
</dbReference>
<comment type="similarity">
    <text evidence="1">Belongs to the GST superfamily. Zeta family.</text>
</comment>
<dbReference type="GO" id="GO:0005737">
    <property type="term" value="C:cytoplasm"/>
    <property type="evidence" value="ECO:0007669"/>
    <property type="project" value="InterPro"/>
</dbReference>
<gene>
    <name evidence="4" type="primary">maiA</name>
    <name evidence="4" type="ordered locus">VC0395_A0964</name>
</gene>
<dbReference type="SUPFAM" id="SSF47616">
    <property type="entry name" value="GST C-terminal domain-like"/>
    <property type="match status" value="1"/>
</dbReference>
<dbReference type="NCBIfam" id="TIGR01262">
    <property type="entry name" value="maiA"/>
    <property type="match status" value="1"/>
</dbReference>
<dbReference type="KEGG" id="vcr:VC395_1466"/>
<keyword evidence="4" id="KW-0413">Isomerase</keyword>
<dbReference type="SFLD" id="SFLDS00019">
    <property type="entry name" value="Glutathione_Transferase_(cytos"/>
    <property type="match status" value="1"/>
</dbReference>
<evidence type="ECO:0000256" key="1">
    <source>
        <dbReference type="ARBA" id="ARBA00010007"/>
    </source>
</evidence>
<dbReference type="eggNOG" id="COG0625">
    <property type="taxonomic scope" value="Bacteria"/>
</dbReference>
<dbReference type="FunFam" id="1.20.1050.10:FF:000017">
    <property type="entry name" value="Maleylacetoacetate isomerase"/>
    <property type="match status" value="1"/>
</dbReference>
<name>A0A0H3ALL8_VIBC3</name>
<dbReference type="CDD" id="cd03042">
    <property type="entry name" value="GST_N_Zeta"/>
    <property type="match status" value="1"/>
</dbReference>
<organism evidence="4 5">
    <name type="scientific">Vibrio cholerae serotype O1 (strain ATCC 39541 / Classical Ogawa 395 / O395)</name>
    <dbReference type="NCBI Taxonomy" id="345073"/>
    <lineage>
        <taxon>Bacteria</taxon>
        <taxon>Pseudomonadati</taxon>
        <taxon>Pseudomonadota</taxon>
        <taxon>Gammaproteobacteria</taxon>
        <taxon>Vibrionales</taxon>
        <taxon>Vibrionaceae</taxon>
        <taxon>Vibrio</taxon>
    </lineage>
</organism>
<dbReference type="InterPro" id="IPR036249">
    <property type="entry name" value="Thioredoxin-like_sf"/>
</dbReference>
<dbReference type="Gene3D" id="1.20.1050.10">
    <property type="match status" value="1"/>
</dbReference>
<dbReference type="KEGG" id="vco:VC0395_A0964"/>
<dbReference type="PATRIC" id="fig|345073.21.peg.1422"/>
<protein>
    <submittedName>
        <fullName evidence="4">Maleylacetoacetate isomerase</fullName>
        <ecNumber evidence="4">5.2.1.2</ecNumber>
    </submittedName>
</protein>
<evidence type="ECO:0000259" key="3">
    <source>
        <dbReference type="PROSITE" id="PS50405"/>
    </source>
</evidence>
<dbReference type="PANTHER" id="PTHR42673">
    <property type="entry name" value="MALEYLACETOACETATE ISOMERASE"/>
    <property type="match status" value="1"/>
</dbReference>
<dbReference type="EMBL" id="CP000627">
    <property type="protein sequence ID" value="ABQ21563.1"/>
    <property type="molecule type" value="Genomic_DNA"/>
</dbReference>
<dbReference type="InterPro" id="IPR036282">
    <property type="entry name" value="Glutathione-S-Trfase_C_sf"/>
</dbReference>
<dbReference type="PROSITE" id="PS50404">
    <property type="entry name" value="GST_NTER"/>
    <property type="match status" value="1"/>
</dbReference>
<proteinExistence type="inferred from homology"/>
<dbReference type="OrthoDB" id="509852at2"/>
<feature type="domain" description="GST N-terminal" evidence="2">
    <location>
        <begin position="2"/>
        <end position="85"/>
    </location>
</feature>
<evidence type="ECO:0000313" key="4">
    <source>
        <dbReference type="EMBL" id="ABQ21563.1"/>
    </source>
</evidence>
<dbReference type="InterPro" id="IPR010987">
    <property type="entry name" value="Glutathione-S-Trfase_C-like"/>
</dbReference>